<dbReference type="Proteomes" id="UP000629468">
    <property type="component" value="Unassembled WGS sequence"/>
</dbReference>
<feature type="domain" description="P-type ATPase C-terminal" evidence="20">
    <location>
        <begin position="1065"/>
        <end position="1316"/>
    </location>
</feature>
<feature type="compositionally biased region" description="Polar residues" evidence="18">
    <location>
        <begin position="1335"/>
        <end position="1345"/>
    </location>
</feature>
<feature type="binding site" evidence="16">
    <location>
        <position position="1043"/>
    </location>
    <ligand>
        <name>Mg(2+)</name>
        <dbReference type="ChEBI" id="CHEBI:18420"/>
    </ligand>
</feature>
<dbReference type="InterPro" id="IPR023299">
    <property type="entry name" value="ATPase_P-typ_cyto_dom_N"/>
</dbReference>
<feature type="binding site" evidence="16">
    <location>
        <position position="512"/>
    </location>
    <ligand>
        <name>Mg(2+)</name>
        <dbReference type="ChEBI" id="CHEBI:18420"/>
    </ligand>
</feature>
<feature type="binding site" evidence="15">
    <location>
        <position position="672"/>
    </location>
    <ligand>
        <name>ATP</name>
        <dbReference type="ChEBI" id="CHEBI:30616"/>
    </ligand>
</feature>
<dbReference type="PANTHER" id="PTHR24092:SF153">
    <property type="entry name" value="PHOSPHOLIPID-TRANSPORTING ATPASE"/>
    <property type="match status" value="1"/>
</dbReference>
<feature type="region of interest" description="Disordered" evidence="18">
    <location>
        <begin position="1334"/>
        <end position="1387"/>
    </location>
</feature>
<dbReference type="InterPro" id="IPR008250">
    <property type="entry name" value="ATPase_P-typ_transduc_dom_A_sf"/>
</dbReference>
<feature type="binding site" evidence="16">
    <location>
        <position position="1039"/>
    </location>
    <ligand>
        <name>Mg(2+)</name>
        <dbReference type="ChEBI" id="CHEBI:18420"/>
    </ligand>
</feature>
<keyword evidence="6 15" id="KW-0547">Nucleotide-binding</keyword>
<dbReference type="InterPro" id="IPR032631">
    <property type="entry name" value="P-type_ATPase_N"/>
</dbReference>
<dbReference type="PANTHER" id="PTHR24092">
    <property type="entry name" value="PROBABLE PHOSPHOLIPID-TRANSPORTING ATPASE"/>
    <property type="match status" value="1"/>
</dbReference>
<evidence type="ECO:0000256" key="5">
    <source>
        <dbReference type="ARBA" id="ARBA00022723"/>
    </source>
</evidence>
<feature type="binding site" evidence="15">
    <location>
        <position position="1043"/>
    </location>
    <ligand>
        <name>ATP</name>
        <dbReference type="ChEBI" id="CHEBI:30616"/>
    </ligand>
</feature>
<feature type="binding site" evidence="15">
    <location>
        <position position="721"/>
    </location>
    <ligand>
        <name>ATP</name>
        <dbReference type="ChEBI" id="CHEBI:30616"/>
    </ligand>
</feature>
<feature type="binding site" evidence="15">
    <location>
        <position position="1013"/>
    </location>
    <ligand>
        <name>ATP</name>
        <dbReference type="ChEBI" id="CHEBI:30616"/>
    </ligand>
</feature>
<feature type="transmembrane region" description="Helical" evidence="17">
    <location>
        <begin position="1244"/>
        <end position="1266"/>
    </location>
</feature>
<dbReference type="InterPro" id="IPR023298">
    <property type="entry name" value="ATPase_P-typ_TM_dom_sf"/>
</dbReference>
<evidence type="ECO:0000256" key="14">
    <source>
        <dbReference type="PIRSR" id="PIRSR606539-1"/>
    </source>
</evidence>
<evidence type="ECO:0000256" key="17">
    <source>
        <dbReference type="RuleBase" id="RU362033"/>
    </source>
</evidence>
<dbReference type="SFLD" id="SFLDS00003">
    <property type="entry name" value="Haloacid_Dehalogenase"/>
    <property type="match status" value="1"/>
</dbReference>
<feature type="transmembrane region" description="Helical" evidence="17">
    <location>
        <begin position="1097"/>
        <end position="1116"/>
    </location>
</feature>
<keyword evidence="9 17" id="KW-1278">Translocase</keyword>
<feature type="transmembrane region" description="Helical" evidence="17">
    <location>
        <begin position="1286"/>
        <end position="1306"/>
    </location>
</feature>
<evidence type="ECO:0000256" key="3">
    <source>
        <dbReference type="ARBA" id="ARBA00022553"/>
    </source>
</evidence>
<dbReference type="GO" id="GO:0140326">
    <property type="term" value="F:ATPase-coupled intramembrane lipid transporter activity"/>
    <property type="evidence" value="ECO:0007669"/>
    <property type="project" value="UniProtKB-EC"/>
</dbReference>
<dbReference type="NCBIfam" id="TIGR01494">
    <property type="entry name" value="ATPase_P-type"/>
    <property type="match status" value="1"/>
</dbReference>
<evidence type="ECO:0000256" key="4">
    <source>
        <dbReference type="ARBA" id="ARBA00022692"/>
    </source>
</evidence>
<feature type="transmembrane region" description="Helical" evidence="17">
    <location>
        <begin position="444"/>
        <end position="464"/>
    </location>
</feature>
<evidence type="ECO:0000259" key="19">
    <source>
        <dbReference type="Pfam" id="PF16209"/>
    </source>
</evidence>
<evidence type="ECO:0000313" key="22">
    <source>
        <dbReference type="Proteomes" id="UP000629468"/>
    </source>
</evidence>
<dbReference type="SFLD" id="SFLDF00027">
    <property type="entry name" value="p-type_atpase"/>
    <property type="match status" value="1"/>
</dbReference>
<feature type="binding site" evidence="15">
    <location>
        <position position="868"/>
    </location>
    <ligand>
        <name>ATP</name>
        <dbReference type="ChEBI" id="CHEBI:30616"/>
    </ligand>
</feature>
<feature type="binding site" evidence="15">
    <location>
        <position position="748"/>
    </location>
    <ligand>
        <name>ATP</name>
        <dbReference type="ChEBI" id="CHEBI:30616"/>
    </ligand>
</feature>
<comment type="catalytic activity">
    <reaction evidence="13">
        <text>a 1,2-diacyl-sn-glycero-3-phosphoethanolamine(out) + ATP + H2O = a 1,2-diacyl-sn-glycero-3-phosphoethanolamine(in) + ADP + phosphate + H(+)</text>
        <dbReference type="Rhea" id="RHEA:66132"/>
        <dbReference type="ChEBI" id="CHEBI:15377"/>
        <dbReference type="ChEBI" id="CHEBI:15378"/>
        <dbReference type="ChEBI" id="CHEBI:30616"/>
        <dbReference type="ChEBI" id="CHEBI:43474"/>
        <dbReference type="ChEBI" id="CHEBI:64612"/>
        <dbReference type="ChEBI" id="CHEBI:456216"/>
    </reaction>
    <physiologicalReaction direction="left-to-right" evidence="13">
        <dbReference type="Rhea" id="RHEA:66133"/>
    </physiologicalReaction>
</comment>
<keyword evidence="4 17" id="KW-0812">Transmembrane</keyword>
<feature type="binding site" evidence="15">
    <location>
        <position position="1042"/>
    </location>
    <ligand>
        <name>ATP</name>
        <dbReference type="ChEBI" id="CHEBI:30616"/>
    </ligand>
</feature>
<dbReference type="GO" id="GO:0045332">
    <property type="term" value="P:phospholipid translocation"/>
    <property type="evidence" value="ECO:0007669"/>
    <property type="project" value="TreeGrafter"/>
</dbReference>
<evidence type="ECO:0000256" key="9">
    <source>
        <dbReference type="ARBA" id="ARBA00022967"/>
    </source>
</evidence>
<feature type="binding site" evidence="15">
    <location>
        <position position="513"/>
    </location>
    <ligand>
        <name>ATP</name>
        <dbReference type="ChEBI" id="CHEBI:30616"/>
    </ligand>
</feature>
<dbReference type="InterPro" id="IPR032630">
    <property type="entry name" value="P_typ_ATPase_c"/>
</dbReference>
<dbReference type="GO" id="GO:0005886">
    <property type="term" value="C:plasma membrane"/>
    <property type="evidence" value="ECO:0007669"/>
    <property type="project" value="TreeGrafter"/>
</dbReference>
<keyword evidence="3" id="KW-0597">Phosphoprotein</keyword>
<reference evidence="21 22" key="1">
    <citation type="journal article" name="Sci. Rep.">
        <title>Telomere-to-telomere assembled and centromere annotated genomes of the two main subspecies of the button mushroom Agaricus bisporus reveal especially polymorphic chromosome ends.</title>
        <authorList>
            <person name="Sonnenberg A.S.M."/>
            <person name="Sedaghat-Telgerd N."/>
            <person name="Lavrijssen B."/>
            <person name="Ohm R.A."/>
            <person name="Hendrickx P.M."/>
            <person name="Scholtmeijer K."/>
            <person name="Baars J.J.P."/>
            <person name="van Peer A."/>
        </authorList>
    </citation>
    <scope>NUCLEOTIDE SEQUENCE [LARGE SCALE GENOMIC DNA]</scope>
    <source>
        <strain evidence="21 22">H119_p4</strain>
    </source>
</reference>
<comment type="subcellular location">
    <subcellularLocation>
        <location evidence="1 17">Membrane</location>
        <topology evidence="1 17">Multi-pass membrane protein</topology>
    </subcellularLocation>
</comment>
<accession>A0A8H7F6W9</accession>
<feature type="binding site" evidence="16">
    <location>
        <position position="514"/>
    </location>
    <ligand>
        <name>Mg(2+)</name>
        <dbReference type="ChEBI" id="CHEBI:18420"/>
    </ligand>
</feature>
<dbReference type="InterPro" id="IPR023214">
    <property type="entry name" value="HAD_sf"/>
</dbReference>
<evidence type="ECO:0000256" key="15">
    <source>
        <dbReference type="PIRSR" id="PIRSR606539-2"/>
    </source>
</evidence>
<dbReference type="Gene3D" id="3.40.50.1000">
    <property type="entry name" value="HAD superfamily/HAD-like"/>
    <property type="match status" value="2"/>
</dbReference>
<dbReference type="GO" id="GO:0000287">
    <property type="term" value="F:magnesium ion binding"/>
    <property type="evidence" value="ECO:0007669"/>
    <property type="project" value="UniProtKB-UniRule"/>
</dbReference>
<dbReference type="Pfam" id="PF16209">
    <property type="entry name" value="PhoLip_ATPase_N"/>
    <property type="match status" value="1"/>
</dbReference>
<dbReference type="PRINTS" id="PR00119">
    <property type="entry name" value="CATATPASE"/>
</dbReference>
<evidence type="ECO:0000256" key="18">
    <source>
        <dbReference type="SAM" id="MobiDB-lite"/>
    </source>
</evidence>
<evidence type="ECO:0000256" key="12">
    <source>
        <dbReference type="ARBA" id="ARBA00034036"/>
    </source>
</evidence>
<evidence type="ECO:0000256" key="13">
    <source>
        <dbReference type="ARBA" id="ARBA00049128"/>
    </source>
</evidence>
<dbReference type="SUPFAM" id="SSF56784">
    <property type="entry name" value="HAD-like"/>
    <property type="match status" value="1"/>
</dbReference>
<dbReference type="SUPFAM" id="SSF81665">
    <property type="entry name" value="Calcium ATPase, transmembrane domain M"/>
    <property type="match status" value="1"/>
</dbReference>
<feature type="binding site" evidence="15">
    <location>
        <position position="514"/>
    </location>
    <ligand>
        <name>ATP</name>
        <dbReference type="ChEBI" id="CHEBI:30616"/>
    </ligand>
</feature>
<dbReference type="EC" id="7.6.2.1" evidence="17"/>
<evidence type="ECO:0000256" key="8">
    <source>
        <dbReference type="ARBA" id="ARBA00022842"/>
    </source>
</evidence>
<feature type="transmembrane region" description="Helical" evidence="17">
    <location>
        <begin position="1128"/>
        <end position="1149"/>
    </location>
</feature>
<feature type="transmembrane region" description="Helical" evidence="17">
    <location>
        <begin position="111"/>
        <end position="129"/>
    </location>
</feature>
<evidence type="ECO:0000313" key="21">
    <source>
        <dbReference type="EMBL" id="KAF7778997.1"/>
    </source>
</evidence>
<feature type="transmembrane region" description="Helical" evidence="17">
    <location>
        <begin position="1213"/>
        <end position="1232"/>
    </location>
</feature>
<gene>
    <name evidence="21" type="ORF">Agabi119p4_3342</name>
</gene>
<dbReference type="InterPro" id="IPR036412">
    <property type="entry name" value="HAD-like_sf"/>
</dbReference>
<dbReference type="Pfam" id="PF13246">
    <property type="entry name" value="Cation_ATPase"/>
    <property type="match status" value="1"/>
</dbReference>
<feature type="compositionally biased region" description="Polar residues" evidence="18">
    <location>
        <begin position="1354"/>
        <end position="1366"/>
    </location>
</feature>
<dbReference type="InterPro" id="IPR044492">
    <property type="entry name" value="P_typ_ATPase_HD_dom"/>
</dbReference>
<evidence type="ECO:0000256" key="7">
    <source>
        <dbReference type="ARBA" id="ARBA00022840"/>
    </source>
</evidence>
<dbReference type="EMBL" id="JABXXO010000004">
    <property type="protein sequence ID" value="KAF7778997.1"/>
    <property type="molecule type" value="Genomic_DNA"/>
</dbReference>
<sequence>MRSSSYTRPFRAIARWYDKAAAFNVESIFSRKRQSVPKRTIYVNEDLPTEYLDKRGRVMKDYVYDTNQVITSKYTVITFVPRNLLEQFRRVANIFFLFIAILQFSQKFSTISPGLVILPLVIVLSITGAKDAYEDVKRHQADREVNHSLVRVMSGGNWVNHNAMTPKSKTFVRGIVPKSAKRKHVKNKAAAQESKDFDSAHVEYDDSEIQDTQSMNGQHEGNRQHYSLHRNSADPHRPHWRKKRWEDVAVGDFVKILDNEPIPADILICATSEEENVAYVETKSLDGETNLKSRHGLPALSHIRSAAECAAPQNTIRIDCDTPNTNLYKLSAAIRTGGENYPVDIQSVLLRGTVLRNTGWAIGIVLYTGEDTRIIMNAGNTPSKRSKVERQMNPQVFVNLLILAAMATVCGIADSVLEHRYFPRNALWLYGDDRDGDNPSVNGIITFIFALITFQNIVPISLYISIEFVRTIQAAFIYYDTEIYCMRTNQPTIARSWNLSDDLGQIQYIFSDKTGTLTQNAMFFRKCTIGGKVYDGAIASPIGKASKEMPPAYKETDVMGDKSPGSPTDAYQLSHSRTDSGSTAVPLPSPDFYGAHLDLPEADAEQASKHFYDANLARDLADAINVSPGSPGAAHARNLNAFLTILSLCHTVIAAVNPETHAIEYKAQSPDESALVQAAADMGYVFRGRERTVLTLQKSFSISQYGGEMLERYELLNILEFSSMRKRMSVIVKQITESGDGKIFLLTKGADNVIFERLRKNDTREAEILKQTTEKHLDHFASEGLRTLTLAYRFIDEEEYEAWNERYHEASVAPEDRDDKMDEVASEIEQHLRLVGATAIEDKLQDGVPETIADLKRAGIKIWVATGDKLETAIAIGHSTNLISSESNLIVVRGGTEDMARPVWSQLVHAAQVFFPDQGIVDDKGNLIADALYTPPASAVSNAPDTSTSPYGQNGNGVMSARSSVVGHGNGSRPGGFILVIDGSALDAALADEQHRTLLLRLATHCEGVICCRVSPLQKALVVNLVKNGLGVMTLAIGDGANDVSMIQAADVGVGISGEEGLQAVNSSDYGIAQFRFLKRLLLVHGHWSYARNGNMILNFFYKVIVCTGVLWWFQIYNGWSSEYVFEYTYLLFWNSFWTIAPVIGIGLFDRVADASALMALPELYKHSRTGTWFGMKWFLIYMFDGIVQSAIIYFIIWYAYFTPSTRNDGYTVSLYEISTVMVFGAVFATNFYNGLNTSAWTAWVFFCVFIGDLLVWVYTAIYNAITPASIRTPVYGNNHYMFQSAYYWFAFPLVVILALAPRYLYKSYRMVYFPSDFDVIRAALKEDPNYDLSRYSSGPASSSETPRRPHYTLSRTASVASQNRPTDPRSASRTDMSTGARSVDRGFGFSMEENGVALRRLQSNLSERHASNRNVNFVQSETTPKKRTSVLAASKNLLRKTSRKHHQSRVEGA</sequence>
<feature type="binding site" evidence="15">
    <location>
        <position position="1019"/>
    </location>
    <ligand>
        <name>ATP</name>
        <dbReference type="ChEBI" id="CHEBI:30616"/>
    </ligand>
</feature>
<comment type="catalytic activity">
    <reaction evidence="12 17">
        <text>ATP + H2O + phospholipidSide 1 = ADP + phosphate + phospholipidSide 2.</text>
        <dbReference type="EC" id="7.6.2.1"/>
    </reaction>
</comment>
<proteinExistence type="inferred from homology"/>
<dbReference type="Gene3D" id="3.40.1110.10">
    <property type="entry name" value="Calcium-transporting ATPase, cytoplasmic domain N"/>
    <property type="match status" value="1"/>
</dbReference>
<feature type="binding site" evidence="15">
    <location>
        <position position="786"/>
    </location>
    <ligand>
        <name>ATP</name>
        <dbReference type="ChEBI" id="CHEBI:30616"/>
    </ligand>
</feature>
<keyword evidence="10 17" id="KW-1133">Transmembrane helix</keyword>
<keyword evidence="7 15" id="KW-0067">ATP-binding</keyword>
<comment type="caution">
    <text evidence="21">The sequence shown here is derived from an EMBL/GenBank/DDBJ whole genome shotgun (WGS) entry which is preliminary data.</text>
</comment>
<dbReference type="PROSITE" id="PS00154">
    <property type="entry name" value="ATPASE_E1_E2"/>
    <property type="match status" value="1"/>
</dbReference>
<comment type="cofactor">
    <cofactor evidence="16">
        <name>Mg(2+)</name>
        <dbReference type="ChEBI" id="CHEBI:18420"/>
    </cofactor>
</comment>
<evidence type="ECO:0000259" key="20">
    <source>
        <dbReference type="Pfam" id="PF16212"/>
    </source>
</evidence>
<evidence type="ECO:0000256" key="6">
    <source>
        <dbReference type="ARBA" id="ARBA00022741"/>
    </source>
</evidence>
<evidence type="ECO:0000256" key="11">
    <source>
        <dbReference type="ARBA" id="ARBA00023136"/>
    </source>
</evidence>
<feature type="binding site" evidence="15">
    <location>
        <position position="512"/>
    </location>
    <ligand>
        <name>ATP</name>
        <dbReference type="ChEBI" id="CHEBI:30616"/>
    </ligand>
</feature>
<keyword evidence="8 16" id="KW-0460">Magnesium</keyword>
<evidence type="ECO:0000256" key="10">
    <source>
        <dbReference type="ARBA" id="ARBA00022989"/>
    </source>
</evidence>
<feature type="transmembrane region" description="Helical" evidence="17">
    <location>
        <begin position="88"/>
        <end position="105"/>
    </location>
</feature>
<dbReference type="FunFam" id="3.40.1110.10:FF:000087">
    <property type="entry name" value="Phospholipid-transporting ATPase"/>
    <property type="match status" value="1"/>
</dbReference>
<comment type="similarity">
    <text evidence="2 17">Belongs to the cation transport ATPase (P-type) (TC 3.A.3) family. Type IV subfamily.</text>
</comment>
<feature type="domain" description="P-type ATPase N-terminal" evidence="19">
    <location>
        <begin position="61"/>
        <end position="114"/>
    </location>
</feature>
<protein>
    <recommendedName>
        <fullName evidence="17">Phospholipid-transporting ATPase</fullName>
        <ecNumber evidence="17">7.6.2.1</ecNumber>
    </recommendedName>
</protein>
<dbReference type="Gene3D" id="2.70.150.10">
    <property type="entry name" value="Calcium-transporting ATPase, cytoplasmic transduction domain A"/>
    <property type="match status" value="1"/>
</dbReference>
<dbReference type="SUPFAM" id="SSF81653">
    <property type="entry name" value="Calcium ATPase, transduction domain A"/>
    <property type="match status" value="1"/>
</dbReference>
<dbReference type="GO" id="GO:0016887">
    <property type="term" value="F:ATP hydrolysis activity"/>
    <property type="evidence" value="ECO:0007669"/>
    <property type="project" value="InterPro"/>
</dbReference>
<feature type="binding site" evidence="15">
    <location>
        <position position="867"/>
    </location>
    <ligand>
        <name>ATP</name>
        <dbReference type="ChEBI" id="CHEBI:30616"/>
    </ligand>
</feature>
<feature type="transmembrane region" description="Helical" evidence="17">
    <location>
        <begin position="1179"/>
        <end position="1201"/>
    </location>
</feature>
<keyword evidence="5 16" id="KW-0479">Metal-binding</keyword>
<dbReference type="Pfam" id="PF16212">
    <property type="entry name" value="PhoLip_ATPase_C"/>
    <property type="match status" value="1"/>
</dbReference>
<dbReference type="SUPFAM" id="SSF81660">
    <property type="entry name" value="Metal cation-transporting ATPase, ATP-binding domain N"/>
    <property type="match status" value="1"/>
</dbReference>
<dbReference type="NCBIfam" id="TIGR01652">
    <property type="entry name" value="ATPase-Plipid"/>
    <property type="match status" value="1"/>
</dbReference>
<dbReference type="InterPro" id="IPR018303">
    <property type="entry name" value="ATPase_P-typ_P_site"/>
</dbReference>
<dbReference type="InterPro" id="IPR001757">
    <property type="entry name" value="P_typ_ATPase"/>
</dbReference>
<organism evidence="21 22">
    <name type="scientific">Agaricus bisporus var. burnettii</name>
    <dbReference type="NCBI Taxonomy" id="192524"/>
    <lineage>
        <taxon>Eukaryota</taxon>
        <taxon>Fungi</taxon>
        <taxon>Dikarya</taxon>
        <taxon>Basidiomycota</taxon>
        <taxon>Agaricomycotina</taxon>
        <taxon>Agaricomycetes</taxon>
        <taxon>Agaricomycetidae</taxon>
        <taxon>Agaricales</taxon>
        <taxon>Agaricineae</taxon>
        <taxon>Agaricaceae</taxon>
        <taxon>Agaricus</taxon>
    </lineage>
</organism>
<dbReference type="GO" id="GO:0005524">
    <property type="term" value="F:ATP binding"/>
    <property type="evidence" value="ECO:0007669"/>
    <property type="project" value="UniProtKB-UniRule"/>
</dbReference>
<evidence type="ECO:0000256" key="1">
    <source>
        <dbReference type="ARBA" id="ARBA00004141"/>
    </source>
</evidence>
<keyword evidence="11 17" id="KW-0472">Membrane</keyword>
<feature type="compositionally biased region" description="Polar residues" evidence="18">
    <location>
        <begin position="565"/>
        <end position="583"/>
    </location>
</feature>
<dbReference type="InterPro" id="IPR006539">
    <property type="entry name" value="P-type_ATPase_IV"/>
</dbReference>
<feature type="region of interest" description="Disordered" evidence="18">
    <location>
        <begin position="550"/>
        <end position="585"/>
    </location>
</feature>
<evidence type="ECO:0000256" key="16">
    <source>
        <dbReference type="PIRSR" id="PIRSR606539-3"/>
    </source>
</evidence>
<feature type="active site" description="4-aspartylphosphate intermediate" evidence="14">
    <location>
        <position position="512"/>
    </location>
</feature>
<feature type="binding site" evidence="15">
    <location>
        <position position="866"/>
    </location>
    <ligand>
        <name>ATP</name>
        <dbReference type="ChEBI" id="CHEBI:30616"/>
    </ligand>
</feature>
<dbReference type="FunFam" id="3.40.50.1000:FF:000001">
    <property type="entry name" value="Phospholipid-transporting ATPase IC"/>
    <property type="match status" value="1"/>
</dbReference>
<name>A0A8H7F6W9_AGABI</name>
<evidence type="ECO:0000256" key="2">
    <source>
        <dbReference type="ARBA" id="ARBA00008109"/>
    </source>
</evidence>
<feature type="transmembrane region" description="Helical" evidence="17">
    <location>
        <begin position="396"/>
        <end position="417"/>
    </location>
</feature>
<dbReference type="SFLD" id="SFLDG00002">
    <property type="entry name" value="C1.7:_P-type_atpase_like"/>
    <property type="match status" value="1"/>
</dbReference>